<evidence type="ECO:0000313" key="7">
    <source>
        <dbReference type="Proteomes" id="UP001055420"/>
    </source>
</evidence>
<dbReference type="PANTHER" id="PTHR43004">
    <property type="entry name" value="TRK SYSTEM POTASSIUM UPTAKE PROTEIN"/>
    <property type="match status" value="1"/>
</dbReference>
<evidence type="ECO:0000313" key="6">
    <source>
        <dbReference type="EMBL" id="USJ30597.2"/>
    </source>
</evidence>
<sequence length="520" mass="58138">MTQKSTTQTGSKMTQTDILIVGAGPTGLAHALWLTKQGLKVRIIDKSSGPGETSRAMAVQARTLEFYRQLDMTDAVVSAGYKTPAMNMWVRGKRQAQVKLLDAGQEISPYPFVLVYPQDRHERLLVDRLQSLGIEVERQTELVSFEDKGDKVTALLKHKDGQEETCQALYLAGCDGARSPIRHQIGSGFEGGTYKQVFYVADVVATGVNPAGEAQIAFEKSEFILMMPYTNTNQYRLIGIVRDERAEHPENLTFEDVGHEAIKALNIKIEQVNWFSTYRVHHRVTDHFRKGRVFLLGDAAHVHSPAGGQGMNTGIMDAINLAWKLAAVVKGQAPDSLLDSYETERQAFAYTLVETTDRLFTFATAEGNFAEFVRNRISPLFISVAYKLESVREYMFRVVSQTTLSYHKSPLSIGKAGSVHGGDRLPWVPFSGNDNYDSLSTIQWQVHVYGEPKPDLKTWCDQHKLPLHTFAWQSAYQKAGLAQDATYLLRPDTYIALADPEGSVATLDQYFNERGINFNL</sequence>
<dbReference type="Proteomes" id="UP001139411">
    <property type="component" value="Unassembled WGS sequence"/>
</dbReference>
<organism evidence="5 8">
    <name type="scientific">Dyadobacter chenhuakuii</name>
    <dbReference type="NCBI Taxonomy" id="2909339"/>
    <lineage>
        <taxon>Bacteria</taxon>
        <taxon>Pseudomonadati</taxon>
        <taxon>Bacteroidota</taxon>
        <taxon>Cytophagia</taxon>
        <taxon>Cytophagales</taxon>
        <taxon>Spirosomataceae</taxon>
        <taxon>Dyadobacter</taxon>
    </lineage>
</organism>
<dbReference type="RefSeq" id="WP_254414161.1">
    <property type="nucleotide sequence ID" value="NZ_CP098805.1"/>
</dbReference>
<dbReference type="Gene3D" id="3.30.70.2450">
    <property type="match status" value="1"/>
</dbReference>
<accession>A0A9X1TVV5</accession>
<keyword evidence="2" id="KW-0285">Flavoprotein</keyword>
<evidence type="ECO:0000256" key="3">
    <source>
        <dbReference type="ARBA" id="ARBA00022827"/>
    </source>
</evidence>
<evidence type="ECO:0000313" key="5">
    <source>
        <dbReference type="EMBL" id="MCF2501700.1"/>
    </source>
</evidence>
<comment type="cofactor">
    <cofactor evidence="1">
        <name>FAD</name>
        <dbReference type="ChEBI" id="CHEBI:57692"/>
    </cofactor>
</comment>
<evidence type="ECO:0000256" key="2">
    <source>
        <dbReference type="ARBA" id="ARBA00022630"/>
    </source>
</evidence>
<keyword evidence="7" id="KW-1185">Reference proteome</keyword>
<name>A0A9X1TVV5_9BACT</name>
<evidence type="ECO:0000259" key="4">
    <source>
        <dbReference type="Pfam" id="PF01494"/>
    </source>
</evidence>
<proteinExistence type="predicted"/>
<dbReference type="Proteomes" id="UP001055420">
    <property type="component" value="Chromosome"/>
</dbReference>
<reference evidence="5" key="1">
    <citation type="submission" date="2022-01" db="EMBL/GenBank/DDBJ databases">
        <title>Novel species in genus Dyadobacter.</title>
        <authorList>
            <person name="Ma C."/>
        </authorList>
    </citation>
    <scope>NUCLEOTIDE SEQUENCE</scope>
    <source>
        <strain evidence="6">CY22</strain>
        <strain evidence="5">CY357</strain>
    </source>
</reference>
<dbReference type="EMBL" id="JAKFFV010000026">
    <property type="protein sequence ID" value="MCF2501700.1"/>
    <property type="molecule type" value="Genomic_DNA"/>
</dbReference>
<keyword evidence="3" id="KW-0274">FAD</keyword>
<evidence type="ECO:0000313" key="8">
    <source>
        <dbReference type="Proteomes" id="UP001139411"/>
    </source>
</evidence>
<dbReference type="PRINTS" id="PR00420">
    <property type="entry name" value="RNGMNOXGNASE"/>
</dbReference>
<dbReference type="PANTHER" id="PTHR43004:SF19">
    <property type="entry name" value="BINDING MONOOXYGENASE, PUTATIVE (JCVI)-RELATED"/>
    <property type="match status" value="1"/>
</dbReference>
<gene>
    <name evidence="5" type="ORF">L0661_25505</name>
    <name evidence="6" type="ORF">NFI80_22395</name>
</gene>
<dbReference type="Pfam" id="PF01494">
    <property type="entry name" value="FAD_binding_3"/>
    <property type="match status" value="1"/>
</dbReference>
<dbReference type="InterPro" id="IPR002938">
    <property type="entry name" value="FAD-bd"/>
</dbReference>
<feature type="domain" description="FAD-binding" evidence="4">
    <location>
        <begin position="16"/>
        <end position="355"/>
    </location>
</feature>
<dbReference type="EMBL" id="CP098805">
    <property type="protein sequence ID" value="USJ30597.2"/>
    <property type="molecule type" value="Genomic_DNA"/>
</dbReference>
<dbReference type="GO" id="GO:0071949">
    <property type="term" value="F:FAD binding"/>
    <property type="evidence" value="ECO:0007669"/>
    <property type="project" value="InterPro"/>
</dbReference>
<protein>
    <submittedName>
        <fullName evidence="5">FAD-dependent oxidoreductase</fullName>
    </submittedName>
</protein>
<evidence type="ECO:0000256" key="1">
    <source>
        <dbReference type="ARBA" id="ARBA00001974"/>
    </source>
</evidence>
<dbReference type="InterPro" id="IPR050641">
    <property type="entry name" value="RIFMO-like"/>
</dbReference>
<dbReference type="Gene3D" id="3.50.50.60">
    <property type="entry name" value="FAD/NAD(P)-binding domain"/>
    <property type="match status" value="1"/>
</dbReference>
<dbReference type="InterPro" id="IPR036188">
    <property type="entry name" value="FAD/NAD-bd_sf"/>
</dbReference>
<dbReference type="SUPFAM" id="SSF51905">
    <property type="entry name" value="FAD/NAD(P)-binding domain"/>
    <property type="match status" value="1"/>
</dbReference>
<dbReference type="AlphaFoldDB" id="A0A9X1TVV5"/>
<dbReference type="GO" id="GO:0016709">
    <property type="term" value="F:oxidoreductase activity, acting on paired donors, with incorporation or reduction of molecular oxygen, NAD(P)H as one donor, and incorporation of one atom of oxygen"/>
    <property type="evidence" value="ECO:0007669"/>
    <property type="project" value="UniProtKB-ARBA"/>
</dbReference>